<dbReference type="Proteomes" id="UP001597158">
    <property type="component" value="Unassembled WGS sequence"/>
</dbReference>
<feature type="short sequence motif" description="HXTX 2" evidence="2">
    <location>
        <begin position="119"/>
        <end position="122"/>
    </location>
</feature>
<sequence length="169" mass="18277">MFFALWPDAATANRLHALARALQLPCGGRVMRRDTLHLTLAFLGEVPTVALESLLRLGRQIRGEAFALTVDVVGSWHGNRVVWAAPSTPPGALQALAAQLCTGVRNAGLALDERAFNPHVTLLRKAHDAPPSGPVAPVHWQVASFALVASERTAQGASYRTLARWRLHQ</sequence>
<dbReference type="HAMAP" id="MF_01940">
    <property type="entry name" value="RNA_CPDase"/>
    <property type="match status" value="1"/>
</dbReference>
<comment type="function">
    <text evidence="2">Hydrolyzes RNA 2',3'-cyclic phosphodiester to an RNA 2'-phosphomonoester.</text>
</comment>
<proteinExistence type="inferred from homology"/>
<dbReference type="Pfam" id="PF13563">
    <property type="entry name" value="2_5_RNA_ligase2"/>
    <property type="match status" value="1"/>
</dbReference>
<dbReference type="PANTHER" id="PTHR35561:SF1">
    <property type="entry name" value="RNA 2',3'-CYCLIC PHOSPHODIESTERASE"/>
    <property type="match status" value="1"/>
</dbReference>
<dbReference type="EMBL" id="JBHTMC010000013">
    <property type="protein sequence ID" value="MFD1263441.1"/>
    <property type="molecule type" value="Genomic_DNA"/>
</dbReference>
<name>A0ABW3WBQ3_9RHOO</name>
<feature type="active site" description="Proton acceptor" evidence="2">
    <location>
        <position position="119"/>
    </location>
</feature>
<keyword evidence="1 2" id="KW-0378">Hydrolase</keyword>
<keyword evidence="4" id="KW-1185">Reference proteome</keyword>
<reference evidence="4" key="1">
    <citation type="journal article" date="2019" name="Int. J. Syst. Evol. Microbiol.">
        <title>The Global Catalogue of Microorganisms (GCM) 10K type strain sequencing project: providing services to taxonomists for standard genome sequencing and annotation.</title>
        <authorList>
            <consortium name="The Broad Institute Genomics Platform"/>
            <consortium name="The Broad Institute Genome Sequencing Center for Infectious Disease"/>
            <person name="Wu L."/>
            <person name="Ma J."/>
        </authorList>
    </citation>
    <scope>NUCLEOTIDE SEQUENCE [LARGE SCALE GENOMIC DNA]</scope>
    <source>
        <strain evidence="4">CCUG 48884</strain>
    </source>
</reference>
<evidence type="ECO:0000313" key="3">
    <source>
        <dbReference type="EMBL" id="MFD1263441.1"/>
    </source>
</evidence>
<accession>A0ABW3WBQ3</accession>
<dbReference type="EC" id="3.1.4.58" evidence="2"/>
<comment type="caution">
    <text evidence="3">The sequence shown here is derived from an EMBL/GenBank/DDBJ whole genome shotgun (WGS) entry which is preliminary data.</text>
</comment>
<dbReference type="SUPFAM" id="SSF55144">
    <property type="entry name" value="LigT-like"/>
    <property type="match status" value="1"/>
</dbReference>
<dbReference type="InterPro" id="IPR004175">
    <property type="entry name" value="RNA_CPDase"/>
</dbReference>
<dbReference type="InterPro" id="IPR009097">
    <property type="entry name" value="Cyclic_Pdiesterase"/>
</dbReference>
<evidence type="ECO:0000256" key="2">
    <source>
        <dbReference type="HAMAP-Rule" id="MF_01940"/>
    </source>
</evidence>
<dbReference type="Gene3D" id="3.90.1140.10">
    <property type="entry name" value="Cyclic phosphodiesterase"/>
    <property type="match status" value="1"/>
</dbReference>
<dbReference type="PANTHER" id="PTHR35561">
    <property type="entry name" value="RNA 2',3'-CYCLIC PHOSPHODIESTERASE"/>
    <property type="match status" value="1"/>
</dbReference>
<comment type="similarity">
    <text evidence="2">Belongs to the 2H phosphoesterase superfamily. ThpR family.</text>
</comment>
<dbReference type="NCBIfam" id="TIGR02258">
    <property type="entry name" value="2_5_ligase"/>
    <property type="match status" value="1"/>
</dbReference>
<feature type="short sequence motif" description="HXTX 1" evidence="2">
    <location>
        <begin position="37"/>
        <end position="40"/>
    </location>
</feature>
<protein>
    <recommendedName>
        <fullName evidence="2">RNA 2',3'-cyclic phosphodiesterase</fullName>
        <shortName evidence="2">RNA 2',3'-CPDase</shortName>
        <ecNumber evidence="2">3.1.4.58</ecNumber>
    </recommendedName>
</protein>
<dbReference type="RefSeq" id="WP_277833398.1">
    <property type="nucleotide sequence ID" value="NZ_JARQZE010000007.1"/>
</dbReference>
<gene>
    <name evidence="3" type="primary">thpR</name>
    <name evidence="3" type="ORF">ACFQ4M_07570</name>
</gene>
<comment type="catalytic activity">
    <reaction evidence="2">
        <text>a 3'-end 2',3'-cyclophospho-ribonucleotide-RNA + H2O = a 3'-end 2'-phospho-ribonucleotide-RNA + H(+)</text>
        <dbReference type="Rhea" id="RHEA:11828"/>
        <dbReference type="Rhea" id="RHEA-COMP:10464"/>
        <dbReference type="Rhea" id="RHEA-COMP:17353"/>
        <dbReference type="ChEBI" id="CHEBI:15377"/>
        <dbReference type="ChEBI" id="CHEBI:15378"/>
        <dbReference type="ChEBI" id="CHEBI:83064"/>
        <dbReference type="ChEBI" id="CHEBI:173113"/>
        <dbReference type="EC" id="3.1.4.58"/>
    </reaction>
</comment>
<organism evidence="3 4">
    <name type="scientific">Thauera mechernichensis</name>
    <dbReference type="NCBI Taxonomy" id="82788"/>
    <lineage>
        <taxon>Bacteria</taxon>
        <taxon>Pseudomonadati</taxon>
        <taxon>Pseudomonadota</taxon>
        <taxon>Betaproteobacteria</taxon>
        <taxon>Rhodocyclales</taxon>
        <taxon>Zoogloeaceae</taxon>
        <taxon>Thauera</taxon>
    </lineage>
</organism>
<evidence type="ECO:0000313" key="4">
    <source>
        <dbReference type="Proteomes" id="UP001597158"/>
    </source>
</evidence>
<evidence type="ECO:0000256" key="1">
    <source>
        <dbReference type="ARBA" id="ARBA00022801"/>
    </source>
</evidence>
<feature type="active site" description="Proton donor" evidence="2">
    <location>
        <position position="37"/>
    </location>
</feature>